<keyword evidence="2 3" id="KW-0732">Signal</keyword>
<proteinExistence type="inferred from homology"/>
<feature type="chain" id="PRO_5003859601" evidence="3">
    <location>
        <begin position="20"/>
        <end position="246"/>
    </location>
</feature>
<evidence type="ECO:0000256" key="2">
    <source>
        <dbReference type="ARBA" id="ARBA00022729"/>
    </source>
</evidence>
<evidence type="ECO:0000256" key="1">
    <source>
        <dbReference type="ARBA" id="ARBA00010333"/>
    </source>
</evidence>
<dbReference type="EMBL" id="AMRI01000003">
    <property type="protein sequence ID" value="EKE77114.1"/>
    <property type="molecule type" value="Genomic_DNA"/>
</dbReference>
<evidence type="ECO:0000259" key="4">
    <source>
        <dbReference type="SMART" id="SM00062"/>
    </source>
</evidence>
<dbReference type="PANTHER" id="PTHR35936">
    <property type="entry name" value="MEMBRANE-BOUND LYTIC MUREIN TRANSGLYCOSYLASE F"/>
    <property type="match status" value="1"/>
</dbReference>
<dbReference type="SMART" id="SM00062">
    <property type="entry name" value="PBPb"/>
    <property type="match status" value="1"/>
</dbReference>
<dbReference type="Pfam" id="PF00497">
    <property type="entry name" value="SBP_bac_3"/>
    <property type="match status" value="1"/>
</dbReference>
<organism evidence="5 6">
    <name type="scientific">Gallaecimonas xiamenensis 3-C-1</name>
    <dbReference type="NCBI Taxonomy" id="745411"/>
    <lineage>
        <taxon>Bacteria</taxon>
        <taxon>Pseudomonadati</taxon>
        <taxon>Pseudomonadota</taxon>
        <taxon>Gammaproteobacteria</taxon>
        <taxon>Enterobacterales</taxon>
        <taxon>Gallaecimonadaceae</taxon>
        <taxon>Gallaecimonas</taxon>
    </lineage>
</organism>
<feature type="signal peptide" evidence="3">
    <location>
        <begin position="1"/>
        <end position="19"/>
    </location>
</feature>
<protein>
    <submittedName>
        <fullName evidence="5">ABC transporter periplasmic-binding protein</fullName>
    </submittedName>
</protein>
<evidence type="ECO:0000256" key="3">
    <source>
        <dbReference type="SAM" id="SignalP"/>
    </source>
</evidence>
<dbReference type="OrthoDB" id="245568at2"/>
<reference evidence="5 6" key="1">
    <citation type="journal article" date="2012" name="J. Bacteriol.">
        <title>Genome Sequence of Gallaecimonas xiamenensis Type Strain 3-C-1.</title>
        <authorList>
            <person name="Lai Q."/>
            <person name="Wang L."/>
            <person name="Wang W."/>
            <person name="Shao Z."/>
        </authorList>
    </citation>
    <scope>NUCLEOTIDE SEQUENCE [LARGE SCALE GENOMIC DNA]</scope>
    <source>
        <strain evidence="5 6">3-C-1</strain>
    </source>
</reference>
<accession>K2K2M8</accession>
<dbReference type="PANTHER" id="PTHR35936:SF25">
    <property type="entry name" value="ABC TRANSPORTER SUBSTRATE-BINDING PROTEIN"/>
    <property type="match status" value="1"/>
</dbReference>
<name>K2K2M8_9GAMM</name>
<evidence type="ECO:0000313" key="6">
    <source>
        <dbReference type="Proteomes" id="UP000006755"/>
    </source>
</evidence>
<dbReference type="SUPFAM" id="SSF53850">
    <property type="entry name" value="Periplasmic binding protein-like II"/>
    <property type="match status" value="1"/>
</dbReference>
<gene>
    <name evidence="5" type="ORF">B3C1_02875</name>
</gene>
<comment type="caution">
    <text evidence="5">The sequence shown here is derived from an EMBL/GenBank/DDBJ whole genome shotgun (WGS) entry which is preliminary data.</text>
</comment>
<dbReference type="Gene3D" id="3.40.190.10">
    <property type="entry name" value="Periplasmic binding protein-like II"/>
    <property type="match status" value="2"/>
</dbReference>
<dbReference type="AlphaFoldDB" id="K2K2M8"/>
<sequence length="246" mass="27459">MKTKLFSLALLMAAGLAQADDVRLRGPDSYPYTAPPGTDSPGFFVEAAQAIFAQHQLTVDYNVVPWNAMIAGGESGLYDCLLGIHPSEAPELNFTSDPWVVMSPHLFVRPADPLKYEDLSSFQNRRVGVLKNSRMEAALAPLKKFKPKQLVLVPEDKGLPELVRRLRIGELDVIAAPEAEMTHYLADNNLSKLVRDVGRFTDPVPLYVACGNKEKNAAWLDWLNQGELDLMKSGKWQELKKKYHLL</sequence>
<keyword evidence="6" id="KW-1185">Reference proteome</keyword>
<dbReference type="eggNOG" id="COG0834">
    <property type="taxonomic scope" value="Bacteria"/>
</dbReference>
<feature type="domain" description="Solute-binding protein family 3/N-terminal" evidence="4">
    <location>
        <begin position="33"/>
        <end position="245"/>
    </location>
</feature>
<comment type="similarity">
    <text evidence="1">Belongs to the bacterial solute-binding protein 3 family.</text>
</comment>
<dbReference type="InterPro" id="IPR001638">
    <property type="entry name" value="Solute-binding_3/MltF_N"/>
</dbReference>
<dbReference type="RefSeq" id="WP_008482787.1">
    <property type="nucleotide sequence ID" value="NZ_AMRI01000003.1"/>
</dbReference>
<dbReference type="Proteomes" id="UP000006755">
    <property type="component" value="Unassembled WGS sequence"/>
</dbReference>
<evidence type="ECO:0000313" key="5">
    <source>
        <dbReference type="EMBL" id="EKE77114.1"/>
    </source>
</evidence>
<dbReference type="STRING" id="745411.B3C1_02875"/>